<evidence type="ECO:0000313" key="4">
    <source>
        <dbReference type="Proteomes" id="UP000887116"/>
    </source>
</evidence>
<dbReference type="EMBL" id="BMAO01018959">
    <property type="protein sequence ID" value="GFR27464.1"/>
    <property type="molecule type" value="Genomic_DNA"/>
</dbReference>
<dbReference type="InterPro" id="IPR019152">
    <property type="entry name" value="DUF2046"/>
</dbReference>
<dbReference type="PANTHER" id="PTHR15276">
    <property type="entry name" value="H4 D10S170 PROTEIN-RELATED"/>
    <property type="match status" value="1"/>
</dbReference>
<dbReference type="Pfam" id="PF09755">
    <property type="entry name" value="DUF2046"/>
    <property type="match status" value="1"/>
</dbReference>
<gene>
    <name evidence="3" type="primary">CCDC6</name>
    <name evidence="3" type="ORF">TNCT_63581</name>
</gene>
<feature type="region of interest" description="Disordered" evidence="2">
    <location>
        <begin position="294"/>
        <end position="337"/>
    </location>
</feature>
<feature type="coiled-coil region" evidence="1">
    <location>
        <begin position="149"/>
        <end position="183"/>
    </location>
</feature>
<comment type="caution">
    <text evidence="3">The sequence shown here is derived from an EMBL/GenBank/DDBJ whole genome shotgun (WGS) entry which is preliminary data.</text>
</comment>
<sequence length="337" mass="36961">MSLRVGLGASQADLDVQGEIDFDSFEASEKTNDSIKKVSADLSNDEPYSLSVVSNGHSTDSYVFNSDLKHAESDPCFLNSGESCSSRNYSKPLITVSCDDATGVIQKTTIETVIPTPFCYKESTMLQEKLEQPVSAPPSPRDINKGDTAANLTLHVQHLRNEVAKLKMQLLNAQQEHSEKMAQFALEEKNVRDENIRLQRRLQMEMDRREALCRHLSESESSLEMDEERQLSEMSTSGHLNSRAVLSPVPVTQSSLSSNPHSPAMNISGSRETFASSASNRCYHCNQSLSQINVMPSPSPPLMFSPGSSNTLGTGSLNRGKSPSQERFLKPAAPPPP</sequence>
<keyword evidence="4" id="KW-1185">Reference proteome</keyword>
<evidence type="ECO:0000256" key="1">
    <source>
        <dbReference type="SAM" id="Coils"/>
    </source>
</evidence>
<keyword evidence="1" id="KW-0175">Coiled coil</keyword>
<accession>A0A8X6HPB4</accession>
<reference evidence="3" key="1">
    <citation type="submission" date="2020-07" db="EMBL/GenBank/DDBJ databases">
        <title>Multicomponent nature underlies the extraordinary mechanical properties of spider dragline silk.</title>
        <authorList>
            <person name="Kono N."/>
            <person name="Nakamura H."/>
            <person name="Mori M."/>
            <person name="Yoshida Y."/>
            <person name="Ohtoshi R."/>
            <person name="Malay A.D."/>
            <person name="Moran D.A.P."/>
            <person name="Tomita M."/>
            <person name="Numata K."/>
            <person name="Arakawa K."/>
        </authorList>
    </citation>
    <scope>NUCLEOTIDE SEQUENCE</scope>
</reference>
<dbReference type="OrthoDB" id="78858at2759"/>
<evidence type="ECO:0000313" key="3">
    <source>
        <dbReference type="EMBL" id="GFR27464.1"/>
    </source>
</evidence>
<feature type="region of interest" description="Disordered" evidence="2">
    <location>
        <begin position="217"/>
        <end position="242"/>
    </location>
</feature>
<organism evidence="3 4">
    <name type="scientific">Trichonephila clavata</name>
    <name type="common">Joro spider</name>
    <name type="synonym">Nephila clavata</name>
    <dbReference type="NCBI Taxonomy" id="2740835"/>
    <lineage>
        <taxon>Eukaryota</taxon>
        <taxon>Metazoa</taxon>
        <taxon>Ecdysozoa</taxon>
        <taxon>Arthropoda</taxon>
        <taxon>Chelicerata</taxon>
        <taxon>Arachnida</taxon>
        <taxon>Araneae</taxon>
        <taxon>Araneomorphae</taxon>
        <taxon>Entelegynae</taxon>
        <taxon>Araneoidea</taxon>
        <taxon>Nephilidae</taxon>
        <taxon>Trichonephila</taxon>
    </lineage>
</organism>
<proteinExistence type="predicted"/>
<name>A0A8X6HPB4_TRICU</name>
<dbReference type="Proteomes" id="UP000887116">
    <property type="component" value="Unassembled WGS sequence"/>
</dbReference>
<evidence type="ECO:0000256" key="2">
    <source>
        <dbReference type="SAM" id="MobiDB-lite"/>
    </source>
</evidence>
<feature type="compositionally biased region" description="Polar residues" evidence="2">
    <location>
        <begin position="310"/>
        <end position="325"/>
    </location>
</feature>
<dbReference type="AlphaFoldDB" id="A0A8X6HPB4"/>
<dbReference type="PANTHER" id="PTHR15276:SF0">
    <property type="entry name" value="COILED-COIL DOMAIN-CONTAINING PROTEIN 6"/>
    <property type="match status" value="1"/>
</dbReference>
<protein>
    <submittedName>
        <fullName evidence="3">Coiled-coil domain-containing protein 6</fullName>
    </submittedName>
</protein>